<dbReference type="Proteomes" id="UP000887159">
    <property type="component" value="Unassembled WGS sequence"/>
</dbReference>
<dbReference type="AlphaFoldDB" id="A0A8X6RY21"/>
<gene>
    <name evidence="1" type="ORF">TNCV_3506811</name>
</gene>
<sequence>MEPHNIISAVGVVYDVNILVRFTTPNGGVDRWVSRAAHVMGTVIPNVLQPGTFVWFEKIGTPSEGATCTWMGADETVGYLPAFLTMWWSS</sequence>
<evidence type="ECO:0000313" key="2">
    <source>
        <dbReference type="Proteomes" id="UP000887159"/>
    </source>
</evidence>
<keyword evidence="2" id="KW-1185">Reference proteome</keyword>
<evidence type="ECO:0000313" key="1">
    <source>
        <dbReference type="EMBL" id="GFY02801.1"/>
    </source>
</evidence>
<name>A0A8X6RY21_TRICX</name>
<organism evidence="1 2">
    <name type="scientific">Trichonephila clavipes</name>
    <name type="common">Golden silk orbweaver</name>
    <name type="synonym">Nephila clavipes</name>
    <dbReference type="NCBI Taxonomy" id="2585209"/>
    <lineage>
        <taxon>Eukaryota</taxon>
        <taxon>Metazoa</taxon>
        <taxon>Ecdysozoa</taxon>
        <taxon>Arthropoda</taxon>
        <taxon>Chelicerata</taxon>
        <taxon>Arachnida</taxon>
        <taxon>Araneae</taxon>
        <taxon>Araneomorphae</taxon>
        <taxon>Entelegynae</taxon>
        <taxon>Araneoidea</taxon>
        <taxon>Nephilidae</taxon>
        <taxon>Trichonephila</taxon>
    </lineage>
</organism>
<reference evidence="1" key="1">
    <citation type="submission" date="2020-08" db="EMBL/GenBank/DDBJ databases">
        <title>Multicomponent nature underlies the extraordinary mechanical properties of spider dragline silk.</title>
        <authorList>
            <person name="Kono N."/>
            <person name="Nakamura H."/>
            <person name="Mori M."/>
            <person name="Yoshida Y."/>
            <person name="Ohtoshi R."/>
            <person name="Malay A.D."/>
            <person name="Moran D.A.P."/>
            <person name="Tomita M."/>
            <person name="Numata K."/>
            <person name="Arakawa K."/>
        </authorList>
    </citation>
    <scope>NUCLEOTIDE SEQUENCE</scope>
</reference>
<accession>A0A8X6RY21</accession>
<comment type="caution">
    <text evidence="1">The sequence shown here is derived from an EMBL/GenBank/DDBJ whole genome shotgun (WGS) entry which is preliminary data.</text>
</comment>
<dbReference type="EMBL" id="BMAU01021233">
    <property type="protein sequence ID" value="GFY02801.1"/>
    <property type="molecule type" value="Genomic_DNA"/>
</dbReference>
<protein>
    <submittedName>
        <fullName evidence="1">Uncharacterized protein</fullName>
    </submittedName>
</protein>
<proteinExistence type="predicted"/>